<proteinExistence type="predicted"/>
<dbReference type="PATRIC" id="fig|692370.5.peg.1344"/>
<dbReference type="AlphaFoldDB" id="A0A1B2ACI1"/>
<dbReference type="EMBL" id="CP016591">
    <property type="protein sequence ID" value="ANY19847.1"/>
    <property type="molecule type" value="Genomic_DNA"/>
</dbReference>
<dbReference type="STRING" id="692370.A6F68_01330"/>
<accession>A0A1B2ACI1</accession>
<evidence type="ECO:0000313" key="1">
    <source>
        <dbReference type="EMBL" id="ANY19847.1"/>
    </source>
</evidence>
<keyword evidence="2" id="KW-1185">Reference proteome</keyword>
<dbReference type="RefSeq" id="WP_067677559.1">
    <property type="nucleotide sequence ID" value="NZ_CP016591.1"/>
</dbReference>
<organism evidence="1 2">
    <name type="scientific">Tsuneonella dongtanensis</name>
    <dbReference type="NCBI Taxonomy" id="692370"/>
    <lineage>
        <taxon>Bacteria</taxon>
        <taxon>Pseudomonadati</taxon>
        <taxon>Pseudomonadota</taxon>
        <taxon>Alphaproteobacteria</taxon>
        <taxon>Sphingomonadales</taxon>
        <taxon>Erythrobacteraceae</taxon>
        <taxon>Tsuneonella</taxon>
    </lineage>
</organism>
<reference evidence="1 2" key="1">
    <citation type="submission" date="2016-07" db="EMBL/GenBank/DDBJ databases">
        <title>Complete genome sequence of Altererythrobacter dongtanensis KCTC 22672, a type strain with esterase isolated from tidal flat.</title>
        <authorList>
            <person name="Cheng H."/>
            <person name="Wu Y.-H."/>
            <person name="Zhou P."/>
            <person name="Huo Y.-Y."/>
            <person name="Wang C.-S."/>
            <person name="Xu X.-W."/>
        </authorList>
    </citation>
    <scope>NUCLEOTIDE SEQUENCE [LARGE SCALE GENOMIC DNA]</scope>
    <source>
        <strain evidence="1 2">KCTC 22672</strain>
    </source>
</reference>
<dbReference type="OrthoDB" id="3397773at2"/>
<sequence length="338" mass="36610">MSRLAEIVADPAWLPHRLDPAGDRVQFMRIPREVRRRRPFLYNAEPASPDDACWIEGAAVRAAGPSGGQCHFVFHTAFCRSTLLVQSLDVEGIATGLSEPAVVQDLADLRDSDFGRAMLRPVIDLLARPMRAGEVVIVKPSNAANALLPNLLADRPDAKAVLMTSGLAEFLRSVAKKGLRGRLWARRLFARVDGYAPIGLALDGTARYELTDMQAAGLAWLGQQRQLAWVADRDTACRVASLDGDAFNAHRPATFAALGEFFGLPIDDQRAVELAQAPIFQSHSKQGGDFAEIAAREEAAVSGAMIDQEIELVAAWVMHLAGQLQGPPVPLGRPLIEV</sequence>
<dbReference type="KEGG" id="ado:A6F68_01330"/>
<protein>
    <submittedName>
        <fullName evidence="1">Uncharacterized protein</fullName>
    </submittedName>
</protein>
<evidence type="ECO:0000313" key="2">
    <source>
        <dbReference type="Proteomes" id="UP000092932"/>
    </source>
</evidence>
<gene>
    <name evidence="1" type="ORF">A6F68_01330</name>
</gene>
<name>A0A1B2ACI1_9SPHN</name>
<dbReference type="Proteomes" id="UP000092932">
    <property type="component" value="Chromosome"/>
</dbReference>